<dbReference type="SUPFAM" id="SSF69304">
    <property type="entry name" value="Tricorn protease N-terminal domain"/>
    <property type="match status" value="2"/>
</dbReference>
<dbReference type="SUPFAM" id="SSF51338">
    <property type="entry name" value="Composite domain of metallo-dependent hydrolases"/>
    <property type="match status" value="1"/>
</dbReference>
<evidence type="ECO:0000313" key="4">
    <source>
        <dbReference type="EMBL" id="KYG74439.1"/>
    </source>
</evidence>
<dbReference type="Pfam" id="PF26549">
    <property type="entry name" value="Tricorn_N"/>
    <property type="match status" value="1"/>
</dbReference>
<dbReference type="InterPro" id="IPR011059">
    <property type="entry name" value="Metal-dep_hydrolase_composite"/>
</dbReference>
<comment type="similarity">
    <text evidence="1">Belongs to the TolB family.</text>
</comment>
<dbReference type="InterPro" id="IPR032466">
    <property type="entry name" value="Metal_Hydrolase"/>
</dbReference>
<dbReference type="InterPro" id="IPR011659">
    <property type="entry name" value="WD40"/>
</dbReference>
<feature type="domain" description="Amidohydrolase-related" evidence="3">
    <location>
        <begin position="1020"/>
        <end position="1089"/>
    </location>
</feature>
<dbReference type="SUPFAM" id="SSF51556">
    <property type="entry name" value="Metallo-dependent hydrolases"/>
    <property type="match status" value="1"/>
</dbReference>
<dbReference type="Pfam" id="PF01979">
    <property type="entry name" value="Amidohydro_1"/>
    <property type="match status" value="1"/>
</dbReference>
<dbReference type="AlphaFoldDB" id="A0A150X6S0"/>
<evidence type="ECO:0000256" key="2">
    <source>
        <dbReference type="SAM" id="MobiDB-lite"/>
    </source>
</evidence>
<evidence type="ECO:0000259" key="3">
    <source>
        <dbReference type="Pfam" id="PF01979"/>
    </source>
</evidence>
<name>A0A150X6S0_ROSEK</name>
<dbReference type="GO" id="GO:0016810">
    <property type="term" value="F:hydrolase activity, acting on carbon-nitrogen (but not peptide) bonds"/>
    <property type="evidence" value="ECO:0007669"/>
    <property type="project" value="InterPro"/>
</dbReference>
<evidence type="ECO:0000256" key="1">
    <source>
        <dbReference type="ARBA" id="ARBA00009820"/>
    </source>
</evidence>
<dbReference type="STRING" id="279360.MB14_04295"/>
<dbReference type="InterPro" id="IPR006680">
    <property type="entry name" value="Amidohydro-rel"/>
</dbReference>
<dbReference type="InterPro" id="IPR011042">
    <property type="entry name" value="6-blade_b-propeller_TolB-like"/>
</dbReference>
<feature type="region of interest" description="Disordered" evidence="2">
    <location>
        <begin position="659"/>
        <end position="686"/>
    </location>
</feature>
<proteinExistence type="inferred from homology"/>
<dbReference type="Gene3D" id="3.20.20.140">
    <property type="entry name" value="Metal-dependent hydrolases"/>
    <property type="match status" value="2"/>
</dbReference>
<feature type="compositionally biased region" description="Basic and acidic residues" evidence="2">
    <location>
        <begin position="660"/>
        <end position="686"/>
    </location>
</feature>
<comment type="caution">
    <text evidence="4">The sequence shown here is derived from an EMBL/GenBank/DDBJ whole genome shotgun (WGS) entry which is preliminary data.</text>
</comment>
<dbReference type="PANTHER" id="PTHR36842:SF1">
    <property type="entry name" value="PROTEIN TOLB"/>
    <property type="match status" value="1"/>
</dbReference>
<accession>A0A150X6S0</accession>
<dbReference type="Gene3D" id="2.120.10.30">
    <property type="entry name" value="TolB, C-terminal domain"/>
    <property type="match status" value="2"/>
</dbReference>
<evidence type="ECO:0000313" key="5">
    <source>
        <dbReference type="Proteomes" id="UP000075583"/>
    </source>
</evidence>
<organism evidence="4 5">
    <name type="scientific">Roseivirga ehrenbergii (strain DSM 102268 / JCM 13514 / KCTC 12282 / NCIMB 14502 / KMM 6017)</name>
    <dbReference type="NCBI Taxonomy" id="279360"/>
    <lineage>
        <taxon>Bacteria</taxon>
        <taxon>Pseudomonadati</taxon>
        <taxon>Bacteroidota</taxon>
        <taxon>Cytophagia</taxon>
        <taxon>Cytophagales</taxon>
        <taxon>Roseivirgaceae</taxon>
        <taxon>Roseivirga</taxon>
    </lineage>
</organism>
<protein>
    <submittedName>
        <fullName evidence="4">Amidohydrolase</fullName>
    </submittedName>
</protein>
<dbReference type="Proteomes" id="UP000075583">
    <property type="component" value="Unassembled WGS sequence"/>
</dbReference>
<dbReference type="EMBL" id="LQZQ01000045">
    <property type="protein sequence ID" value="KYG74439.1"/>
    <property type="molecule type" value="Genomic_DNA"/>
</dbReference>
<dbReference type="Pfam" id="PF07676">
    <property type="entry name" value="PD40"/>
    <property type="match status" value="2"/>
</dbReference>
<dbReference type="Gene3D" id="2.30.40.10">
    <property type="entry name" value="Urease, subunit C, domain 1"/>
    <property type="match status" value="2"/>
</dbReference>
<gene>
    <name evidence="4" type="ORF">MB14_04295</name>
</gene>
<dbReference type="OrthoDB" id="9815657at2"/>
<keyword evidence="5" id="KW-1185">Reference proteome</keyword>
<reference evidence="4" key="1">
    <citation type="submission" date="2016-01" db="EMBL/GenBank/DDBJ databases">
        <title>Genome sequencing of Roseivirga ehrenbergii KMM 6017.</title>
        <authorList>
            <person name="Selvaratnam C."/>
            <person name="Thevarajoo S."/>
            <person name="Goh K.M."/>
            <person name="Ee R."/>
            <person name="Chan K.-G."/>
            <person name="Chong C.S."/>
        </authorList>
    </citation>
    <scope>NUCLEOTIDE SEQUENCE [LARGE SCALE GENOMIC DNA]</scope>
    <source>
        <strain evidence="4">KMM 6017</strain>
    </source>
</reference>
<dbReference type="PANTHER" id="PTHR36842">
    <property type="entry name" value="PROTEIN TOLB HOMOLOG"/>
    <property type="match status" value="1"/>
</dbReference>
<sequence length="1123" mass="124899">MSLSFTLHANYHWQENKQDTTGQTKFKDLPLKAERTLEFNTSEGTWLSLDISPDGQTIIFDMLGDIYTIPFKGGQATRLTDGMAYDTHPKFSPDGKSIVFTSDRSGNDNIWTMELESKETKQITKSENENFQSAEWSPDGDYIVASRGRRNLKLYMYHKNGGGGFELIKEPAGLKLVEPAFSADGRYIYYSQRNGAWNYNAQLPQYQVGMYDRDNGERSTITSRYGSAFTPTLSPDGKYLVYGSRYEEQTGLVLRDLKSGDERWLAYPVQRDDQESIAPLGVLPAMTFTPNSKELLASYGGKIWRIPVAGGNATEIPFNVDVELEMGPRLKFNYPISDDENMLVTQIRDAVPSPDGNTMVFTALNRIYVMDIPSGSPKRITNFEMTEAMPTWSPDGKSIAFVTWSETEGGSIYKLLMDGKAKPVKLTKESAIYTAPAWNKNGKIVFTKGSAQNMKDAEGPSAPRATEDLAWISENGGEVNFIMKTNGRGNPHFVKNDDRIYLSSGKGLSSVRWDGTDEKNLVAITGITTYGSNPVDDHLGMSTENTMLSESDNWRENNPPARASEIYMAPEGDKAMAVINNEIYIVTVPKLGQTPTISVANPESAQFPAKKLTEIGGEFAKWSADAKKVHWSLGSAHFIYDLEKGEAYADSVAAAKKAKERADKEKTEEEKKAEAEEKKEEKKEEASFKPTEFKVEVNVKKDIPKGTALLKGARIITMNGDQVIENGDILIENARIKAVGASGTLSIPRGTETIDMSGKTIVPGFIDTHAHMWPAWGLEKNEVWVYAANLAYGVTATRDPQTATTDVLTYADMVETGQIPGPRVYSTGPGVGYWAYNLKSLEQTRKVLKQYSEYYNTKTIKMYLVGNRKQRQWVIQAAKEQELMPTTEGGLDFKLNMTQMLDGYPGHEHSFPIAPLYKDVIQSVAQSKMAYTSTLLVSYGGPWAENYYYSRENPYHDPKLSFFTPYNELAAKSRRRPGWFMDDEHVFKKHAVGVKDVVENDGLAGVGSHGQLQGLGYHWELWSVASGGMRNIDALKTATILGATALGLEGDLGSIEAGKLADLVILDKNPLENIRNTNTIIQVMKNGRLYDGNTLDEVYPRKKKAGPFNWHTSKPVNLPGIKK</sequence>